<dbReference type="InterPro" id="IPR049551">
    <property type="entry name" value="PKS_DH_C"/>
</dbReference>
<dbReference type="GO" id="GO:0031177">
    <property type="term" value="F:phosphopantetheine binding"/>
    <property type="evidence" value="ECO:0007669"/>
    <property type="project" value="InterPro"/>
</dbReference>
<dbReference type="FunFam" id="3.90.180.10:FF:000032">
    <property type="entry name" value="Probable polyketide synthase pks1"/>
    <property type="match status" value="1"/>
</dbReference>
<dbReference type="Pfam" id="PF08659">
    <property type="entry name" value="KR"/>
    <property type="match status" value="1"/>
</dbReference>
<dbReference type="FunFam" id="1.10.1200.10:FF:000007">
    <property type="entry name" value="Probable polyketide synthase pks17"/>
    <property type="match status" value="1"/>
</dbReference>
<evidence type="ECO:0000313" key="15">
    <source>
        <dbReference type="Proteomes" id="UP000239494"/>
    </source>
</evidence>
<dbReference type="Gene3D" id="3.40.47.10">
    <property type="match status" value="1"/>
</dbReference>
<dbReference type="OrthoDB" id="9778690at2"/>
<dbReference type="PANTHER" id="PTHR43775">
    <property type="entry name" value="FATTY ACID SYNTHASE"/>
    <property type="match status" value="1"/>
</dbReference>
<dbReference type="SUPFAM" id="SSF52151">
    <property type="entry name" value="FabD/lysophospholipase-like"/>
    <property type="match status" value="1"/>
</dbReference>
<keyword evidence="8" id="KW-0511">Multifunctional enzyme</keyword>
<dbReference type="Pfam" id="PF02801">
    <property type="entry name" value="Ketoacyl-synt_C"/>
    <property type="match status" value="1"/>
</dbReference>
<evidence type="ECO:0000256" key="3">
    <source>
        <dbReference type="ARBA" id="ARBA00022450"/>
    </source>
</evidence>
<dbReference type="Gene3D" id="3.40.50.11460">
    <property type="match status" value="1"/>
</dbReference>
<dbReference type="Gene3D" id="3.90.180.10">
    <property type="entry name" value="Medium-chain alcohol dehydrogenases, catalytic domain"/>
    <property type="match status" value="1"/>
</dbReference>
<feature type="region of interest" description="N-terminal hotdog fold" evidence="10">
    <location>
        <begin position="903"/>
        <end position="1023"/>
    </location>
</feature>
<dbReference type="InterPro" id="IPR015083">
    <property type="entry name" value="NorB/c/GfsB-D-like_docking"/>
</dbReference>
<evidence type="ECO:0000256" key="2">
    <source>
        <dbReference type="ARBA" id="ARBA00004792"/>
    </source>
</evidence>
<dbReference type="InterPro" id="IPR016039">
    <property type="entry name" value="Thiolase-like"/>
</dbReference>
<dbReference type="InterPro" id="IPR014031">
    <property type="entry name" value="Ketoacyl_synth_C"/>
</dbReference>
<dbReference type="InterPro" id="IPR011032">
    <property type="entry name" value="GroES-like_sf"/>
</dbReference>
<protein>
    <submittedName>
        <fullName evidence="14">Acyl transferase domain-containing protein</fullName>
    </submittedName>
</protein>
<dbReference type="GO" id="GO:0033068">
    <property type="term" value="P:macrolide biosynthetic process"/>
    <property type="evidence" value="ECO:0007669"/>
    <property type="project" value="UniProtKB-ARBA"/>
</dbReference>
<dbReference type="SMART" id="SM00822">
    <property type="entry name" value="PKS_KR"/>
    <property type="match status" value="1"/>
</dbReference>
<dbReference type="InterPro" id="IPR020807">
    <property type="entry name" value="PKS_DH"/>
</dbReference>
<evidence type="ECO:0000256" key="5">
    <source>
        <dbReference type="ARBA" id="ARBA00022679"/>
    </source>
</evidence>
<dbReference type="InterPro" id="IPR036291">
    <property type="entry name" value="NAD(P)-bd_dom_sf"/>
</dbReference>
<feature type="active site" description="Proton acceptor; for dehydratase activity" evidence="10">
    <location>
        <position position="934"/>
    </location>
</feature>
<dbReference type="InterPro" id="IPR006162">
    <property type="entry name" value="Ppantetheine_attach_site"/>
</dbReference>
<feature type="active site" description="Proton donor; for dehydratase activity" evidence="10">
    <location>
        <position position="1096"/>
    </location>
</feature>
<dbReference type="InterPro" id="IPR016036">
    <property type="entry name" value="Malonyl_transacylase_ACP-bd"/>
</dbReference>
<evidence type="ECO:0000256" key="6">
    <source>
        <dbReference type="ARBA" id="ARBA00022737"/>
    </source>
</evidence>
<keyword evidence="7" id="KW-0045">Antibiotic biosynthesis</keyword>
<dbReference type="InterPro" id="IPR055123">
    <property type="entry name" value="SpnB-like_Rossmann"/>
</dbReference>
<dbReference type="PROSITE" id="PS52019">
    <property type="entry name" value="PKS_MFAS_DH"/>
    <property type="match status" value="1"/>
</dbReference>
<dbReference type="SMART" id="SM00825">
    <property type="entry name" value="PKS_KS"/>
    <property type="match status" value="1"/>
</dbReference>
<comment type="cofactor">
    <cofactor evidence="1">
        <name>pantetheine 4'-phosphate</name>
        <dbReference type="ChEBI" id="CHEBI:47942"/>
    </cofactor>
</comment>
<dbReference type="InterPro" id="IPR020841">
    <property type="entry name" value="PKS_Beta-ketoAc_synthase_dom"/>
</dbReference>
<dbReference type="SUPFAM" id="SSF47336">
    <property type="entry name" value="ACP-like"/>
    <property type="match status" value="1"/>
</dbReference>
<dbReference type="GO" id="GO:0008270">
    <property type="term" value="F:zinc ion binding"/>
    <property type="evidence" value="ECO:0007669"/>
    <property type="project" value="InterPro"/>
</dbReference>
<dbReference type="PROSITE" id="PS00606">
    <property type="entry name" value="KS3_1"/>
    <property type="match status" value="1"/>
</dbReference>
<keyword evidence="5 14" id="KW-0808">Transferase</keyword>
<dbReference type="SMART" id="SM00826">
    <property type="entry name" value="PKS_DH"/>
    <property type="match status" value="1"/>
</dbReference>
<dbReference type="SUPFAM" id="SSF50129">
    <property type="entry name" value="GroES-like"/>
    <property type="match status" value="1"/>
</dbReference>
<evidence type="ECO:0000256" key="10">
    <source>
        <dbReference type="PROSITE-ProRule" id="PRU01363"/>
    </source>
</evidence>
<dbReference type="InterPro" id="IPR002364">
    <property type="entry name" value="Quin_OxRdtase/zeta-crystal_CS"/>
</dbReference>
<dbReference type="EMBL" id="PVTF01000016">
    <property type="protein sequence ID" value="PRY34499.1"/>
    <property type="molecule type" value="Genomic_DNA"/>
</dbReference>
<feature type="region of interest" description="C-terminal hotdog fold" evidence="10">
    <location>
        <begin position="1035"/>
        <end position="1177"/>
    </location>
</feature>
<dbReference type="PANTHER" id="PTHR43775:SF51">
    <property type="entry name" value="INACTIVE PHENOLPHTHIOCEROL SYNTHESIS POLYKETIDE SYNTHASE TYPE I PKS1-RELATED"/>
    <property type="match status" value="1"/>
</dbReference>
<dbReference type="InterPro" id="IPR009081">
    <property type="entry name" value="PP-bd_ACP"/>
</dbReference>
<dbReference type="Pfam" id="PF08990">
    <property type="entry name" value="Docking"/>
    <property type="match status" value="1"/>
</dbReference>
<evidence type="ECO:0000256" key="9">
    <source>
        <dbReference type="ARBA" id="ARBA00023315"/>
    </source>
</evidence>
<dbReference type="Gene3D" id="3.40.50.720">
    <property type="entry name" value="NAD(P)-binding Rossmann-like Domain"/>
    <property type="match status" value="1"/>
</dbReference>
<comment type="pathway">
    <text evidence="2">Antibiotic biosynthesis.</text>
</comment>
<dbReference type="FunFam" id="3.40.50.720:FF:000209">
    <property type="entry name" value="Polyketide synthase Pks12"/>
    <property type="match status" value="1"/>
</dbReference>
<dbReference type="Pfam" id="PF22953">
    <property type="entry name" value="SpnB_Rossmann"/>
    <property type="match status" value="1"/>
</dbReference>
<dbReference type="InterPro" id="IPR014030">
    <property type="entry name" value="Ketoacyl_synth_N"/>
</dbReference>
<dbReference type="CDD" id="cd00833">
    <property type="entry name" value="PKS"/>
    <property type="match status" value="1"/>
</dbReference>
<dbReference type="Gene3D" id="3.30.70.3290">
    <property type="match status" value="1"/>
</dbReference>
<dbReference type="PROSITE" id="PS50075">
    <property type="entry name" value="CARRIER"/>
    <property type="match status" value="1"/>
</dbReference>
<dbReference type="PROSITE" id="PS52004">
    <property type="entry name" value="KS3_2"/>
    <property type="match status" value="1"/>
</dbReference>
<dbReference type="GO" id="GO:0006633">
    <property type="term" value="P:fatty acid biosynthetic process"/>
    <property type="evidence" value="ECO:0007669"/>
    <property type="project" value="InterPro"/>
</dbReference>
<evidence type="ECO:0000259" key="11">
    <source>
        <dbReference type="PROSITE" id="PS50075"/>
    </source>
</evidence>
<keyword evidence="3" id="KW-0596">Phosphopantetheine</keyword>
<dbReference type="InterPro" id="IPR001227">
    <property type="entry name" value="Ac_transferase_dom_sf"/>
</dbReference>
<evidence type="ECO:0000256" key="4">
    <source>
        <dbReference type="ARBA" id="ARBA00022553"/>
    </source>
</evidence>
<dbReference type="Pfam" id="PF16197">
    <property type="entry name" value="KAsynt_C_assoc"/>
    <property type="match status" value="1"/>
</dbReference>
<comment type="caution">
    <text evidence="14">The sequence shown here is derived from an EMBL/GenBank/DDBJ whole genome shotgun (WGS) entry which is preliminary data.</text>
</comment>
<dbReference type="GO" id="GO:0016491">
    <property type="term" value="F:oxidoreductase activity"/>
    <property type="evidence" value="ECO:0007669"/>
    <property type="project" value="InterPro"/>
</dbReference>
<feature type="domain" description="PKS/mFAS DH" evidence="13">
    <location>
        <begin position="903"/>
        <end position="1177"/>
    </location>
</feature>
<organism evidence="14 15">
    <name type="scientific">Umezawaea tangerina</name>
    <dbReference type="NCBI Taxonomy" id="84725"/>
    <lineage>
        <taxon>Bacteria</taxon>
        <taxon>Bacillati</taxon>
        <taxon>Actinomycetota</taxon>
        <taxon>Actinomycetes</taxon>
        <taxon>Pseudonocardiales</taxon>
        <taxon>Pseudonocardiaceae</taxon>
        <taxon>Umezawaea</taxon>
    </lineage>
</organism>
<dbReference type="SMART" id="SM00829">
    <property type="entry name" value="PKS_ER"/>
    <property type="match status" value="1"/>
</dbReference>
<dbReference type="SUPFAM" id="SSF53901">
    <property type="entry name" value="Thiolase-like"/>
    <property type="match status" value="1"/>
</dbReference>
<dbReference type="InterPro" id="IPR032821">
    <property type="entry name" value="PKS_assoc"/>
</dbReference>
<dbReference type="CDD" id="cd05195">
    <property type="entry name" value="enoyl_red"/>
    <property type="match status" value="1"/>
</dbReference>
<dbReference type="SMART" id="SM01294">
    <property type="entry name" value="PKS_PP_betabranch"/>
    <property type="match status" value="1"/>
</dbReference>
<dbReference type="InterPro" id="IPR013154">
    <property type="entry name" value="ADH-like_N"/>
</dbReference>
<dbReference type="InterPro" id="IPR016035">
    <property type="entry name" value="Acyl_Trfase/lysoPLipase"/>
</dbReference>
<dbReference type="Pfam" id="PF08240">
    <property type="entry name" value="ADH_N"/>
    <property type="match status" value="1"/>
</dbReference>
<keyword evidence="15" id="KW-1185">Reference proteome</keyword>
<dbReference type="Pfam" id="PF00109">
    <property type="entry name" value="ketoacyl-synt"/>
    <property type="match status" value="1"/>
</dbReference>
<dbReference type="InterPro" id="IPR020806">
    <property type="entry name" value="PKS_PP-bd"/>
</dbReference>
<dbReference type="Gene3D" id="3.40.366.10">
    <property type="entry name" value="Malonyl-Coenzyme A Acyl Carrier Protein, domain 2"/>
    <property type="match status" value="1"/>
</dbReference>
<dbReference type="InterPro" id="IPR018201">
    <property type="entry name" value="Ketoacyl_synth_AS"/>
</dbReference>
<dbReference type="Pfam" id="PF13602">
    <property type="entry name" value="ADH_zinc_N_2"/>
    <property type="match status" value="1"/>
</dbReference>
<dbReference type="InterPro" id="IPR050091">
    <property type="entry name" value="PKS_NRPS_Biosynth_Enz"/>
</dbReference>
<evidence type="ECO:0000259" key="12">
    <source>
        <dbReference type="PROSITE" id="PS52004"/>
    </source>
</evidence>
<dbReference type="InterPro" id="IPR042104">
    <property type="entry name" value="PKS_dehydratase_sf"/>
</dbReference>
<keyword evidence="4" id="KW-0597">Phosphoprotein</keyword>
<reference evidence="14 15" key="1">
    <citation type="submission" date="2018-03" db="EMBL/GenBank/DDBJ databases">
        <title>Genomic Encyclopedia of Archaeal and Bacterial Type Strains, Phase II (KMG-II): from individual species to whole genera.</title>
        <authorList>
            <person name="Goeker M."/>
        </authorList>
    </citation>
    <scope>NUCLEOTIDE SEQUENCE [LARGE SCALE GENOMIC DNA]</scope>
    <source>
        <strain evidence="14 15">DSM 44720</strain>
    </source>
</reference>
<accession>A0A2T0SM55</accession>
<keyword evidence="9" id="KW-0012">Acyltransferase</keyword>
<name>A0A2T0SM55_9PSEU</name>
<dbReference type="Pfam" id="PF21089">
    <property type="entry name" value="PKS_DH_N"/>
    <property type="match status" value="1"/>
</dbReference>
<dbReference type="FunFam" id="3.40.47.10:FF:000019">
    <property type="entry name" value="Polyketide synthase type I"/>
    <property type="match status" value="1"/>
</dbReference>
<dbReference type="GO" id="GO:0004312">
    <property type="term" value="F:fatty acid synthase activity"/>
    <property type="evidence" value="ECO:0007669"/>
    <property type="project" value="TreeGrafter"/>
</dbReference>
<dbReference type="SMART" id="SM00827">
    <property type="entry name" value="PKS_AT"/>
    <property type="match status" value="1"/>
</dbReference>
<evidence type="ECO:0000256" key="1">
    <source>
        <dbReference type="ARBA" id="ARBA00001957"/>
    </source>
</evidence>
<keyword evidence="6" id="KW-0677">Repeat</keyword>
<proteinExistence type="predicted"/>
<dbReference type="InterPro" id="IPR057326">
    <property type="entry name" value="KR_dom"/>
</dbReference>
<evidence type="ECO:0000259" key="13">
    <source>
        <dbReference type="PROSITE" id="PS52019"/>
    </source>
</evidence>
<evidence type="ECO:0000313" key="14">
    <source>
        <dbReference type="EMBL" id="PRY34499.1"/>
    </source>
</evidence>
<dbReference type="PROSITE" id="PS01162">
    <property type="entry name" value="QOR_ZETA_CRYSTAL"/>
    <property type="match status" value="1"/>
</dbReference>
<dbReference type="PROSITE" id="PS00012">
    <property type="entry name" value="PHOSPHOPANTETHEINE"/>
    <property type="match status" value="1"/>
</dbReference>
<dbReference type="SUPFAM" id="SSF55048">
    <property type="entry name" value="Probable ACP-binding domain of malonyl-CoA ACP transacylase"/>
    <property type="match status" value="1"/>
</dbReference>
<dbReference type="InterPro" id="IPR049900">
    <property type="entry name" value="PKS_mFAS_DH"/>
</dbReference>
<dbReference type="Gene3D" id="3.10.129.110">
    <property type="entry name" value="Polyketide synthase dehydratase"/>
    <property type="match status" value="1"/>
</dbReference>
<dbReference type="Pfam" id="PF00698">
    <property type="entry name" value="Acyl_transf_1"/>
    <property type="match status" value="1"/>
</dbReference>
<dbReference type="RefSeq" id="WP_106194593.1">
    <property type="nucleotide sequence ID" value="NZ_PVTF01000016.1"/>
</dbReference>
<evidence type="ECO:0000256" key="7">
    <source>
        <dbReference type="ARBA" id="ARBA00023194"/>
    </source>
</evidence>
<dbReference type="InterPro" id="IPR049552">
    <property type="entry name" value="PKS_DH_N"/>
</dbReference>
<dbReference type="InterPro" id="IPR013968">
    <property type="entry name" value="PKS_KR"/>
</dbReference>
<dbReference type="InterPro" id="IPR020843">
    <property type="entry name" value="ER"/>
</dbReference>
<dbReference type="SMART" id="SM00823">
    <property type="entry name" value="PKS_PP"/>
    <property type="match status" value="1"/>
</dbReference>
<dbReference type="Proteomes" id="UP000239494">
    <property type="component" value="Unassembled WGS sequence"/>
</dbReference>
<sequence length="2103" mass="219168">MANEDTLREYLKLVTADLHTTRQRLQQLEEGDQEPIAIVAMSCRYPGGVRSPEDLWRLVDSGGDAISPLPDDRGWGTENGVFAVEGGGFLYDAADFEPAFFGISPREALAMDPQQRLLLETTWEVFERAGIDPRSLRGSQTGVFVGGSAMGYGIGLTEVPDEVAGHLLTGAAPSVLSGRLSYTFGLEGPAVTVDTACSSSLTALHLAATALRNGECSIALAGGVMVMSTPAVFTEFGKQGGLSPDGRCRAFSDDADGTGWSEGVGLLLVEKLSDARRNGHEVLAVIRGSSVNQDGASNGLTAPNGPSQQRVILQALANAGLAPADVDVVEAHGTGTRLGDPIEAQAILSTYGQDRERPVLLGSLKSNIGHTQSAAGVAGVIKMVMAIRHGVAPKTLHADEPSHQVDWEAGSLEILTEARPWPETGNPRRAGVSSFGVSGTNAHVVLEQAPAEEPVEVPRASREVLPWLLAARTEDGLREQARRLRERLDGADAHPDDVAFSLATTRTALAHRAVVVGDGPAALHAGLDALVDGTPSAGVQRGAVTDGGLAVVFTGQGSQRLGMGRELHAAFPVFAEAFDAVCAEFESPVRDAVFGDDAAVLDQTGMTQPALFAVEVALFRLVSSWGVRPEFLAGHSIGELAAAHVAGVLSLEDAAALVEARGLLMQALPTGGAMVALEATEEEVLGMLDQHVSIAAVNGPRSIVLAGDEDAVLAVTDAFHDRKFKRLSVSHAFHSPHMDAMLDDFRAVAARLTYSPPAIPIVSTATGGLATAAELCSADYWVSHVRRAVRFADAVRALEAQGVSTFLELGPDAVLTAMGAESATDAVLVPALRKDRPEVAAITTALAGLHVRGVRIDWAAYFAGTGAQRIDLPTYAFDRQRLWLEDNGSVGDVTSAGLSTAGHPLLAAVLPMPDGGVLFTARLSVATHGWLADHVVADNVVVPGTALVELAIRAGDQVGCGHLEELLLQAPLVIPARGGISLHVELDAEPGRRMITVYSRTDEDDAAWVVHATGVLTDEPATPGFELTQWPPAGAVPLDLTGLYEDLAAGGLRYGPVFRGLANAWRSGDDVYAEVALPEAEQRRAGAFGVHPALLDSVLHTLGIADGDTAERSGPASLPFSWTGVSLFASGAETLRARVSPSPQGDGISVDVADGTGSPVARVDSLVLRPISGEQFTRGGGTDSLYRVDWTPVSPAVESNTAPAAISGDSVEDVTILHVADSANVHTVTAELLAGLKSFVEQRSDESVLVVVTSHAVAALPGEDITVPAQSGASGLVRSAQSEHPGAIVLLDLDDVTAIDEVLPAVLGARELEVAVRAGTLYAPRLVRATSGSIAPMATDSAWRLDFTASGTVDNLTTIPWPHAESALEPGEVRIAMRAAGVNFRDVMNVLGMYPGDAGIMGLEGAGVVLEVGPGVDDLAVGDRVMGMVDAAFGPVVIADRRKVCPIPEGWSFTQAAGVPLVFLTALYALEDLGGLKSGESVLVHAAAGGVGMAATQIARHLGAEVYGTASTGKWEALRAAGIADDHIASSRTIDFEHEFTIATDGRGVDVVLNALSGEFVDASLRLLAQGDGGRFLEMGKTDVRRPDEVARQHVDVEYTAFDLIEAGPDRIGELLTRLHGWFADGSLKPLPVTTWDVHRAPEAFRFLGQAKHTGKVVLTIPTPLDPDGSVLITGGTGGLGALVARHLVAEHGVRHLVLTSRRGPDAPGATALADELTALGATVELAACDVADHAAVSALLKGIEHPLTGVVHAAGVLADGVLDSLTPDRLSAVLGPKADAAAHLHELTADLDLAMFIVFSSASGLFGGAGQANYAAANTFLDALAVHRRAKGLPAISLAWGPWDQTAGMGASLSDADIARMARSGMPVLSADDGLALFDLARVTDDAVLVPVKLDLATLRDAGEVHPLLRGLVRAPARRAAAAAGKAEPASWSQRLAGKTRAEQDELLLDLVVGQVAVVLGYESPLDIKPTLAFKELGFDSLSAVELRNTLSAATGVKLPATLVFNYPNAIELAAHLRAELAGADGTAATLLDELDRLDLAFAEVGADDPMRTKITSRLQRVLAKWNGIGADAASSDSGKATLDEAGYDELFDFIDNNLSSS</sequence>
<dbReference type="Pfam" id="PF00550">
    <property type="entry name" value="PP-binding"/>
    <property type="match status" value="1"/>
</dbReference>
<dbReference type="Pfam" id="PF14765">
    <property type="entry name" value="PS-DH"/>
    <property type="match status" value="1"/>
</dbReference>
<dbReference type="CDD" id="cd08956">
    <property type="entry name" value="KR_3_FAS_SDR_x"/>
    <property type="match status" value="1"/>
</dbReference>
<dbReference type="Gene3D" id="1.10.1200.10">
    <property type="entry name" value="ACP-like"/>
    <property type="match status" value="1"/>
</dbReference>
<dbReference type="InterPro" id="IPR036736">
    <property type="entry name" value="ACP-like_sf"/>
</dbReference>
<dbReference type="InterPro" id="IPR014043">
    <property type="entry name" value="Acyl_transferase_dom"/>
</dbReference>
<dbReference type="GO" id="GO:0004315">
    <property type="term" value="F:3-oxoacyl-[acyl-carrier-protein] synthase activity"/>
    <property type="evidence" value="ECO:0007669"/>
    <property type="project" value="InterPro"/>
</dbReference>
<dbReference type="SUPFAM" id="SSF51735">
    <property type="entry name" value="NAD(P)-binding Rossmann-fold domains"/>
    <property type="match status" value="3"/>
</dbReference>
<feature type="domain" description="Ketosynthase family 3 (KS3)" evidence="12">
    <location>
        <begin position="33"/>
        <end position="448"/>
    </location>
</feature>
<evidence type="ECO:0000256" key="8">
    <source>
        <dbReference type="ARBA" id="ARBA00023268"/>
    </source>
</evidence>
<gene>
    <name evidence="14" type="ORF">CLV43_1163</name>
</gene>
<feature type="domain" description="Carrier" evidence="11">
    <location>
        <begin position="1944"/>
        <end position="2022"/>
    </location>
</feature>